<dbReference type="Pfam" id="PF11387">
    <property type="entry name" value="DUF2795"/>
    <property type="match status" value="1"/>
</dbReference>
<sequence length="127" mass="14152">MQRGSNRMSAHKDDVLKHELQELMRSGRPTRVDEWHDPEPGADDDPEVTTGPVPPIGGLGESEALRFELARHVGRTPFPAKRGALLHALHEAHAPDRLTELVAQLPEDRTYRTVQEVVSGLGLRLRT</sequence>
<dbReference type="EMBL" id="JBJDQH010000002">
    <property type="protein sequence ID" value="MFK4264666.1"/>
    <property type="molecule type" value="Genomic_DNA"/>
</dbReference>
<accession>A0ABW8LFI2</accession>
<name>A0ABW8LFI2_9ACTN</name>
<evidence type="ECO:0000256" key="1">
    <source>
        <dbReference type="SAM" id="MobiDB-lite"/>
    </source>
</evidence>
<gene>
    <name evidence="2" type="ORF">ACI2L5_06955</name>
</gene>
<organism evidence="2 3">
    <name type="scientific">Streptomyces milbemycinicus</name>
    <dbReference type="NCBI Taxonomy" id="476552"/>
    <lineage>
        <taxon>Bacteria</taxon>
        <taxon>Bacillati</taxon>
        <taxon>Actinomycetota</taxon>
        <taxon>Actinomycetes</taxon>
        <taxon>Kitasatosporales</taxon>
        <taxon>Streptomycetaceae</taxon>
        <taxon>Streptomyces</taxon>
    </lineage>
</organism>
<feature type="compositionally biased region" description="Basic and acidic residues" evidence="1">
    <location>
        <begin position="10"/>
        <end position="22"/>
    </location>
</feature>
<keyword evidence="3" id="KW-1185">Reference proteome</keyword>
<dbReference type="InterPro" id="IPR021527">
    <property type="entry name" value="DUF2795"/>
</dbReference>
<evidence type="ECO:0000313" key="3">
    <source>
        <dbReference type="Proteomes" id="UP001620295"/>
    </source>
</evidence>
<dbReference type="RefSeq" id="WP_358702887.1">
    <property type="nucleotide sequence ID" value="NZ_JBFACG010000007.1"/>
</dbReference>
<feature type="compositionally biased region" description="Basic and acidic residues" evidence="1">
    <location>
        <begin position="30"/>
        <end position="39"/>
    </location>
</feature>
<feature type="region of interest" description="Disordered" evidence="1">
    <location>
        <begin position="1"/>
        <end position="59"/>
    </location>
</feature>
<evidence type="ECO:0000313" key="2">
    <source>
        <dbReference type="EMBL" id="MFK4264666.1"/>
    </source>
</evidence>
<protein>
    <submittedName>
        <fullName evidence="2">DUF2795 domain-containing protein</fullName>
    </submittedName>
</protein>
<dbReference type="Proteomes" id="UP001620295">
    <property type="component" value="Unassembled WGS sequence"/>
</dbReference>
<reference evidence="2 3" key="1">
    <citation type="submission" date="2024-11" db="EMBL/GenBank/DDBJ databases">
        <title>The Natural Products Discovery Center: Release of the First 8490 Sequenced Strains for Exploring Actinobacteria Biosynthetic Diversity.</title>
        <authorList>
            <person name="Kalkreuter E."/>
            <person name="Kautsar S.A."/>
            <person name="Yang D."/>
            <person name="Bader C.D."/>
            <person name="Teijaro C.N."/>
            <person name="Fluegel L."/>
            <person name="Davis C.M."/>
            <person name="Simpson J.R."/>
            <person name="Lauterbach L."/>
            <person name="Steele A.D."/>
            <person name="Gui C."/>
            <person name="Meng S."/>
            <person name="Li G."/>
            <person name="Viehrig K."/>
            <person name="Ye F."/>
            <person name="Su P."/>
            <person name="Kiefer A.F."/>
            <person name="Nichols A."/>
            <person name="Cepeda A.J."/>
            <person name="Yan W."/>
            <person name="Fan B."/>
            <person name="Jiang Y."/>
            <person name="Adhikari A."/>
            <person name="Zheng C.-J."/>
            <person name="Schuster L."/>
            <person name="Cowan T.M."/>
            <person name="Smanski M.J."/>
            <person name="Chevrette M.G."/>
            <person name="De Carvalho L.P.S."/>
            <person name="Shen B."/>
        </authorList>
    </citation>
    <scope>NUCLEOTIDE SEQUENCE [LARGE SCALE GENOMIC DNA]</scope>
    <source>
        <strain evidence="2 3">NPDC020863</strain>
    </source>
</reference>
<proteinExistence type="predicted"/>
<comment type="caution">
    <text evidence="2">The sequence shown here is derived from an EMBL/GenBank/DDBJ whole genome shotgun (WGS) entry which is preliminary data.</text>
</comment>